<evidence type="ECO:0000256" key="6">
    <source>
        <dbReference type="ARBA" id="ARBA00048615"/>
    </source>
</evidence>
<feature type="region of interest" description="Disordered" evidence="7">
    <location>
        <begin position="1"/>
        <end position="26"/>
    </location>
</feature>
<feature type="compositionally biased region" description="Basic and acidic residues" evidence="7">
    <location>
        <begin position="1"/>
        <end position="18"/>
    </location>
</feature>
<dbReference type="Gene3D" id="1.10.1040.10">
    <property type="entry name" value="N-(1-d-carboxylethyl)-l-norvaline Dehydrogenase, domain 2"/>
    <property type="match status" value="1"/>
</dbReference>
<evidence type="ECO:0000256" key="3">
    <source>
        <dbReference type="ARBA" id="ARBA00016219"/>
    </source>
</evidence>
<dbReference type="InterPro" id="IPR008927">
    <property type="entry name" value="6-PGluconate_DH-like_C_sf"/>
</dbReference>
<dbReference type="EMBL" id="AXCW01000051">
    <property type="protein sequence ID" value="EYR64048.1"/>
    <property type="molecule type" value="Genomic_DNA"/>
</dbReference>
<dbReference type="Pfam" id="PF08125">
    <property type="entry name" value="Mannitol_dh_C"/>
    <property type="match status" value="1"/>
</dbReference>
<dbReference type="RefSeq" id="WP_052022504.1">
    <property type="nucleotide sequence ID" value="NZ_AXCW01000051.1"/>
</dbReference>
<dbReference type="InterPro" id="IPR050988">
    <property type="entry name" value="Mannitol_DH/Oxidoreductase"/>
</dbReference>
<evidence type="ECO:0000256" key="2">
    <source>
        <dbReference type="ARBA" id="ARBA00012939"/>
    </source>
</evidence>
<comment type="catalytic activity">
    <reaction evidence="6">
        <text>D-mannitol 1-phosphate + NAD(+) = beta-D-fructose 6-phosphate + NADH + H(+)</text>
        <dbReference type="Rhea" id="RHEA:19661"/>
        <dbReference type="ChEBI" id="CHEBI:15378"/>
        <dbReference type="ChEBI" id="CHEBI:57540"/>
        <dbReference type="ChEBI" id="CHEBI:57634"/>
        <dbReference type="ChEBI" id="CHEBI:57945"/>
        <dbReference type="ChEBI" id="CHEBI:61381"/>
        <dbReference type="EC" id="1.1.1.17"/>
    </reaction>
</comment>
<evidence type="ECO:0000256" key="7">
    <source>
        <dbReference type="SAM" id="MobiDB-lite"/>
    </source>
</evidence>
<gene>
    <name evidence="10" type="ORF">N866_16120</name>
</gene>
<name>A0A021VSE4_9CELL</name>
<dbReference type="PRINTS" id="PR00084">
    <property type="entry name" value="MTLDHDRGNASE"/>
</dbReference>
<dbReference type="EC" id="1.1.1.17" evidence="2"/>
<evidence type="ECO:0000259" key="8">
    <source>
        <dbReference type="Pfam" id="PF01232"/>
    </source>
</evidence>
<dbReference type="InterPro" id="IPR000669">
    <property type="entry name" value="Mannitol_DH"/>
</dbReference>
<dbReference type="GO" id="GO:0019594">
    <property type="term" value="P:mannitol metabolic process"/>
    <property type="evidence" value="ECO:0007669"/>
    <property type="project" value="InterPro"/>
</dbReference>
<reference evidence="10 11" key="1">
    <citation type="submission" date="2014-01" db="EMBL/GenBank/DDBJ databases">
        <title>Actinotalea ferrariae CF5-4.</title>
        <authorList>
            <person name="Chen F."/>
            <person name="Li Y."/>
            <person name="Wang G."/>
        </authorList>
    </citation>
    <scope>NUCLEOTIDE SEQUENCE [LARGE SCALE GENOMIC DNA]</scope>
    <source>
        <strain evidence="10 11">CF5-4</strain>
    </source>
</reference>
<protein>
    <recommendedName>
        <fullName evidence="3">Mannitol-1-phosphate 5-dehydrogenase</fullName>
        <ecNumber evidence="2">1.1.1.17</ecNumber>
    </recommendedName>
</protein>
<dbReference type="Gene3D" id="3.40.50.720">
    <property type="entry name" value="NAD(P)-binding Rossmann-like Domain"/>
    <property type="match status" value="1"/>
</dbReference>
<keyword evidence="11" id="KW-1185">Reference proteome</keyword>
<proteinExistence type="inferred from homology"/>
<accession>A0A021VSE4</accession>
<dbReference type="InterPro" id="IPR013328">
    <property type="entry name" value="6PGD_dom2"/>
</dbReference>
<dbReference type="OrthoDB" id="271711at2"/>
<dbReference type="PROSITE" id="PS00974">
    <property type="entry name" value="MANNITOL_DHGENASE"/>
    <property type="match status" value="1"/>
</dbReference>
<keyword evidence="4" id="KW-0560">Oxidoreductase</keyword>
<dbReference type="AlphaFoldDB" id="A0A021VSE4"/>
<dbReference type="SUPFAM" id="SSF51735">
    <property type="entry name" value="NAD(P)-binding Rossmann-fold domains"/>
    <property type="match status" value="1"/>
</dbReference>
<feature type="domain" description="Mannitol dehydrogenase N-terminal" evidence="8">
    <location>
        <begin position="36"/>
        <end position="294"/>
    </location>
</feature>
<dbReference type="InterPro" id="IPR013131">
    <property type="entry name" value="Mannitol_DH_N"/>
</dbReference>
<feature type="domain" description="Mannitol dehydrogenase C-terminal" evidence="9">
    <location>
        <begin position="303"/>
        <end position="493"/>
    </location>
</feature>
<sequence>MADRLSLRTLPRARERARPGVPVTGPAVDPAATSVGIVHLGVGAFHRSHQAVHTEDAAAARGDTSWGILGVAPRSPRVLEQLRPQDGLYSVLTAGRTETSLRIVGSLRDVALLGSESERVLAALAAPTTPVVTLTVSEKGYRRAVDGGPDLADPDVAADVDVLREEAARGRSDDRPARTPVGALCRALVRRRREHGTPVTIVCCDNLADNGAVLRRLVDGVLAAAGAETDRAWVGEAVRFPSTMVDRITPATTPQRRDEAAALLGLRDEGVVVAEPFSQWVIEDSFAGPRPAWEQAGAVLTADVAPWERAKLRLLNGTHSAVAYLGALAGHRFIDEAVTDPRIAEVVRELQAEARRTLDAPDGLDLEAYGEAVLERFANPATGYTTAQVAGDGSQKLPQRVVGTITDLLDRGEVPVAATRTMAAWAAFVARGRDARGDALPLDDPLAPVLRTVTAGDDLGLADRVLGVDQVFPARLREDDAFRRAFRQELAELLAEAG</sequence>
<evidence type="ECO:0000313" key="10">
    <source>
        <dbReference type="EMBL" id="EYR64048.1"/>
    </source>
</evidence>
<keyword evidence="5" id="KW-0520">NAD</keyword>
<dbReference type="InterPro" id="IPR023027">
    <property type="entry name" value="Mannitol_DH_CS"/>
</dbReference>
<evidence type="ECO:0000259" key="9">
    <source>
        <dbReference type="Pfam" id="PF08125"/>
    </source>
</evidence>
<dbReference type="PANTHER" id="PTHR43362">
    <property type="entry name" value="MANNITOL DEHYDROGENASE DSF1-RELATED"/>
    <property type="match status" value="1"/>
</dbReference>
<dbReference type="InterPro" id="IPR013118">
    <property type="entry name" value="Mannitol_DH_C"/>
</dbReference>
<evidence type="ECO:0000256" key="4">
    <source>
        <dbReference type="ARBA" id="ARBA00023002"/>
    </source>
</evidence>
<dbReference type="SUPFAM" id="SSF48179">
    <property type="entry name" value="6-phosphogluconate dehydrogenase C-terminal domain-like"/>
    <property type="match status" value="1"/>
</dbReference>
<evidence type="ECO:0000313" key="11">
    <source>
        <dbReference type="Proteomes" id="UP000019753"/>
    </source>
</evidence>
<comment type="similarity">
    <text evidence="1">Belongs to the mannitol dehydrogenase family.</text>
</comment>
<comment type="caution">
    <text evidence="10">The sequence shown here is derived from an EMBL/GenBank/DDBJ whole genome shotgun (WGS) entry which is preliminary data.</text>
</comment>
<dbReference type="PANTHER" id="PTHR43362:SF1">
    <property type="entry name" value="MANNITOL DEHYDROGENASE 2-RELATED"/>
    <property type="match status" value="1"/>
</dbReference>
<dbReference type="GO" id="GO:0008926">
    <property type="term" value="F:mannitol-1-phosphate 5-dehydrogenase activity"/>
    <property type="evidence" value="ECO:0007669"/>
    <property type="project" value="UniProtKB-EC"/>
</dbReference>
<evidence type="ECO:0000256" key="1">
    <source>
        <dbReference type="ARBA" id="ARBA00006541"/>
    </source>
</evidence>
<organism evidence="10 11">
    <name type="scientific">Actinotalea ferrariae CF5-4</name>
    <dbReference type="NCBI Taxonomy" id="948458"/>
    <lineage>
        <taxon>Bacteria</taxon>
        <taxon>Bacillati</taxon>
        <taxon>Actinomycetota</taxon>
        <taxon>Actinomycetes</taxon>
        <taxon>Micrococcales</taxon>
        <taxon>Cellulomonadaceae</taxon>
        <taxon>Actinotalea</taxon>
    </lineage>
</organism>
<dbReference type="InterPro" id="IPR036291">
    <property type="entry name" value="NAD(P)-bd_dom_sf"/>
</dbReference>
<evidence type="ECO:0000256" key="5">
    <source>
        <dbReference type="ARBA" id="ARBA00023027"/>
    </source>
</evidence>
<dbReference type="Pfam" id="PF01232">
    <property type="entry name" value="Mannitol_dh"/>
    <property type="match status" value="1"/>
</dbReference>
<dbReference type="Proteomes" id="UP000019753">
    <property type="component" value="Unassembled WGS sequence"/>
</dbReference>